<feature type="transmembrane region" description="Helical" evidence="1">
    <location>
        <begin position="12"/>
        <end position="29"/>
    </location>
</feature>
<protein>
    <submittedName>
        <fullName evidence="3">PAP2 superfamily protein</fullName>
    </submittedName>
</protein>
<gene>
    <name evidence="3" type="ORF">SAMN05216249_102149</name>
</gene>
<dbReference type="InterPro" id="IPR036938">
    <property type="entry name" value="PAP2/HPO_sf"/>
</dbReference>
<keyword evidence="4" id="KW-1185">Reference proteome</keyword>
<proteinExistence type="predicted"/>
<evidence type="ECO:0000259" key="2">
    <source>
        <dbReference type="Pfam" id="PF01569"/>
    </source>
</evidence>
<dbReference type="AlphaFoldDB" id="A0A1I0VQY1"/>
<dbReference type="STRING" id="1120918.SAMN05216249_102149"/>
<keyword evidence="1" id="KW-0812">Transmembrane</keyword>
<keyword evidence="1" id="KW-1133">Transmembrane helix</keyword>
<dbReference type="Pfam" id="PF01569">
    <property type="entry name" value="PAP2"/>
    <property type="match status" value="1"/>
</dbReference>
<accession>A0A1I0VQY1</accession>
<feature type="transmembrane region" description="Helical" evidence="1">
    <location>
        <begin position="161"/>
        <end position="179"/>
    </location>
</feature>
<dbReference type="OrthoDB" id="9790723at2"/>
<dbReference type="EMBL" id="FOJY01000002">
    <property type="protein sequence ID" value="SFA78795.1"/>
    <property type="molecule type" value="Genomic_DNA"/>
</dbReference>
<feature type="transmembrane region" description="Helical" evidence="1">
    <location>
        <begin position="50"/>
        <end position="74"/>
    </location>
</feature>
<dbReference type="RefSeq" id="WP_092870199.1">
    <property type="nucleotide sequence ID" value="NZ_FOJY01000002.1"/>
</dbReference>
<feature type="domain" description="Phosphatidic acid phosphatase type 2/haloperoxidase" evidence="2">
    <location>
        <begin position="126"/>
        <end position="204"/>
    </location>
</feature>
<dbReference type="InterPro" id="IPR000326">
    <property type="entry name" value="PAP2/HPO"/>
</dbReference>
<organism evidence="3 4">
    <name type="scientific">Acetitomaculum ruminis DSM 5522</name>
    <dbReference type="NCBI Taxonomy" id="1120918"/>
    <lineage>
        <taxon>Bacteria</taxon>
        <taxon>Bacillati</taxon>
        <taxon>Bacillota</taxon>
        <taxon>Clostridia</taxon>
        <taxon>Lachnospirales</taxon>
        <taxon>Lachnospiraceae</taxon>
        <taxon>Acetitomaculum</taxon>
    </lineage>
</organism>
<feature type="transmembrane region" description="Helical" evidence="1">
    <location>
        <begin position="80"/>
        <end position="101"/>
    </location>
</feature>
<feature type="transmembrane region" description="Helical" evidence="1">
    <location>
        <begin position="185"/>
        <end position="203"/>
    </location>
</feature>
<dbReference type="Proteomes" id="UP000198838">
    <property type="component" value="Unassembled WGS sequence"/>
</dbReference>
<sequence>MTLKSLAMKYKHAWLLLYYPIYLIWFFYLEKTVVWHFNIVHVELDDMIPFCEYFIVPYLLWFLYNACGILVLFYKDVKNYNLLMYYLIIGMTVFLIVSTIYPNGHYLRPTRFEHNNIFTFLVKNLYATDTATNLFPSIHVYNSIGIHIALMKSNVTNDKKWITIPSFVLMISIILSTMFLKQHSVFDVVTGLLLAAFVYILVYKEVLSSVKNHFVSAHAPKNRAKVRMKNKAK</sequence>
<evidence type="ECO:0000313" key="4">
    <source>
        <dbReference type="Proteomes" id="UP000198838"/>
    </source>
</evidence>
<name>A0A1I0VQY1_9FIRM</name>
<reference evidence="3 4" key="1">
    <citation type="submission" date="2016-10" db="EMBL/GenBank/DDBJ databases">
        <authorList>
            <person name="de Groot N.N."/>
        </authorList>
    </citation>
    <scope>NUCLEOTIDE SEQUENCE [LARGE SCALE GENOMIC DNA]</scope>
    <source>
        <strain evidence="3 4">DSM 5522</strain>
    </source>
</reference>
<evidence type="ECO:0000256" key="1">
    <source>
        <dbReference type="SAM" id="Phobius"/>
    </source>
</evidence>
<keyword evidence="1" id="KW-0472">Membrane</keyword>
<evidence type="ECO:0000313" key="3">
    <source>
        <dbReference type="EMBL" id="SFA78795.1"/>
    </source>
</evidence>
<dbReference type="SUPFAM" id="SSF48317">
    <property type="entry name" value="Acid phosphatase/Vanadium-dependent haloperoxidase"/>
    <property type="match status" value="1"/>
</dbReference>